<dbReference type="PROSITE" id="PS51918">
    <property type="entry name" value="RADICAL_SAM"/>
    <property type="match status" value="1"/>
</dbReference>
<protein>
    <submittedName>
        <fullName evidence="10">GTP 3',8-cyclase</fullName>
    </submittedName>
</protein>
<keyword evidence="4" id="KW-0547">Nucleotide-binding</keyword>
<feature type="domain" description="Radical SAM core" evidence="9">
    <location>
        <begin position="1"/>
        <end position="196"/>
    </location>
</feature>
<dbReference type="EMBL" id="BAABRL010000003">
    <property type="protein sequence ID" value="GAA5495090.1"/>
    <property type="molecule type" value="Genomic_DNA"/>
</dbReference>
<dbReference type="Pfam" id="PF06463">
    <property type="entry name" value="Mob_synth_C"/>
    <property type="match status" value="1"/>
</dbReference>
<dbReference type="PANTHER" id="PTHR22960">
    <property type="entry name" value="MOLYBDOPTERIN COFACTOR SYNTHESIS PROTEIN A"/>
    <property type="match status" value="1"/>
</dbReference>
<dbReference type="InterPro" id="IPR007197">
    <property type="entry name" value="rSAM"/>
</dbReference>
<accession>A0ABP9UXG1</accession>
<comment type="caution">
    <text evidence="10">The sequence shown here is derived from an EMBL/GenBank/DDBJ whole genome shotgun (WGS) entry which is preliminary data.</text>
</comment>
<dbReference type="Pfam" id="PF04055">
    <property type="entry name" value="Radical_SAM"/>
    <property type="match status" value="1"/>
</dbReference>
<evidence type="ECO:0000256" key="2">
    <source>
        <dbReference type="ARBA" id="ARBA00022691"/>
    </source>
</evidence>
<evidence type="ECO:0000313" key="11">
    <source>
        <dbReference type="Proteomes" id="UP001424741"/>
    </source>
</evidence>
<dbReference type="InterPro" id="IPR013483">
    <property type="entry name" value="MoaA"/>
</dbReference>
<evidence type="ECO:0000313" key="10">
    <source>
        <dbReference type="EMBL" id="GAA5495090.1"/>
    </source>
</evidence>
<dbReference type="Gene3D" id="3.20.20.70">
    <property type="entry name" value="Aldolase class I"/>
    <property type="match status" value="1"/>
</dbReference>
<evidence type="ECO:0000256" key="1">
    <source>
        <dbReference type="ARBA" id="ARBA00001966"/>
    </source>
</evidence>
<dbReference type="InterPro" id="IPR010505">
    <property type="entry name" value="MoaA_twitch"/>
</dbReference>
<evidence type="ECO:0000256" key="5">
    <source>
        <dbReference type="ARBA" id="ARBA00023004"/>
    </source>
</evidence>
<sequence length="306" mass="33672">MPAEVFGAGYEFLPKDEILRFGEVERLAKVFVKMGVRKLRLTGGEPLLRRDLHVLVRKLAEIEGVEDLAMTTNGVLLAAKAEEMKKAGLQRVTVSLDAMDQEVFGAMNGVGAKVERVVEGIDAALAVGLVVKVNTVVKKGVNEGEVPKLAAFARERQIPVRFIEYMDTGNANRWKLDEVMPTADLLAQLKQVYPLEAVCDPKLGETSERFHLPGVDGFEVGFISSVTRPFCRDCNRARLSADGHLFTCLFASVGHDVKALVRGGFDDEALAMQLAAIWSVRMDRYSEERAGMKEIPKKAEMSYLGG</sequence>
<evidence type="ECO:0000256" key="3">
    <source>
        <dbReference type="ARBA" id="ARBA00022723"/>
    </source>
</evidence>
<dbReference type="Proteomes" id="UP001424741">
    <property type="component" value="Unassembled WGS sequence"/>
</dbReference>
<keyword evidence="7" id="KW-0342">GTP-binding</keyword>
<dbReference type="InterPro" id="IPR006638">
    <property type="entry name" value="Elp3/MiaA/NifB-like_rSAM"/>
</dbReference>
<keyword evidence="2" id="KW-0949">S-adenosyl-L-methionine</keyword>
<dbReference type="SMART" id="SM00729">
    <property type="entry name" value="Elp3"/>
    <property type="match status" value="1"/>
</dbReference>
<keyword evidence="11" id="KW-1185">Reference proteome</keyword>
<dbReference type="InterPro" id="IPR050105">
    <property type="entry name" value="MoCo_biosynth_MoaA/MoaC"/>
</dbReference>
<dbReference type="CDD" id="cd01335">
    <property type="entry name" value="Radical_SAM"/>
    <property type="match status" value="1"/>
</dbReference>
<keyword evidence="3" id="KW-0479">Metal-binding</keyword>
<dbReference type="PANTHER" id="PTHR22960:SF0">
    <property type="entry name" value="MOLYBDENUM COFACTOR BIOSYNTHESIS PROTEIN 1"/>
    <property type="match status" value="1"/>
</dbReference>
<name>A0ABP9UXG1_9BACT</name>
<keyword evidence="6" id="KW-0411">Iron-sulfur</keyword>
<evidence type="ECO:0000256" key="8">
    <source>
        <dbReference type="ARBA" id="ARBA00023150"/>
    </source>
</evidence>
<dbReference type="NCBIfam" id="TIGR02666">
    <property type="entry name" value="moaA"/>
    <property type="match status" value="1"/>
</dbReference>
<dbReference type="InterPro" id="IPR013785">
    <property type="entry name" value="Aldolase_TIM"/>
</dbReference>
<comment type="cofactor">
    <cofactor evidence="1">
        <name>[4Fe-4S] cluster</name>
        <dbReference type="ChEBI" id="CHEBI:49883"/>
    </cofactor>
</comment>
<evidence type="ECO:0000256" key="4">
    <source>
        <dbReference type="ARBA" id="ARBA00022741"/>
    </source>
</evidence>
<dbReference type="SUPFAM" id="SSF102114">
    <property type="entry name" value="Radical SAM enzymes"/>
    <property type="match status" value="1"/>
</dbReference>
<dbReference type="CDD" id="cd21117">
    <property type="entry name" value="Twitch_MoaA"/>
    <property type="match status" value="1"/>
</dbReference>
<gene>
    <name evidence="10" type="primary">moaA</name>
    <name evidence="10" type="ORF">Rhal01_01262</name>
</gene>
<dbReference type="InterPro" id="IPR058240">
    <property type="entry name" value="rSAM_sf"/>
</dbReference>
<evidence type="ECO:0000256" key="7">
    <source>
        <dbReference type="ARBA" id="ARBA00023134"/>
    </source>
</evidence>
<keyword evidence="5" id="KW-0408">Iron</keyword>
<evidence type="ECO:0000256" key="6">
    <source>
        <dbReference type="ARBA" id="ARBA00023014"/>
    </source>
</evidence>
<keyword evidence="8" id="KW-0501">Molybdenum cofactor biosynthesis</keyword>
<organism evidence="10 11">
    <name type="scientific">Rubritalea halochordaticola</name>
    <dbReference type="NCBI Taxonomy" id="714537"/>
    <lineage>
        <taxon>Bacteria</taxon>
        <taxon>Pseudomonadati</taxon>
        <taxon>Verrucomicrobiota</taxon>
        <taxon>Verrucomicrobiia</taxon>
        <taxon>Verrucomicrobiales</taxon>
        <taxon>Rubritaleaceae</taxon>
        <taxon>Rubritalea</taxon>
    </lineage>
</organism>
<evidence type="ECO:0000259" key="9">
    <source>
        <dbReference type="PROSITE" id="PS51918"/>
    </source>
</evidence>
<reference evidence="10 11" key="1">
    <citation type="submission" date="2024-02" db="EMBL/GenBank/DDBJ databases">
        <title>Rubritalea halochordaticola NBRC 107102.</title>
        <authorList>
            <person name="Ichikawa N."/>
            <person name="Katano-Makiyama Y."/>
            <person name="Hidaka K."/>
        </authorList>
    </citation>
    <scope>NUCLEOTIDE SEQUENCE [LARGE SCALE GENOMIC DNA]</scope>
    <source>
        <strain evidence="10 11">NBRC 107102</strain>
    </source>
</reference>
<proteinExistence type="predicted"/>